<reference evidence="3" key="1">
    <citation type="journal article" date="2010" name="BMC Genomics">
        <title>Clostridium sticklandii, a specialist in amino acid degradation:revisiting its metabolism through its genome sequence.</title>
        <authorList>
            <person name="Fonknechten N."/>
            <person name="Chaussonnerie S."/>
            <person name="Tricot S."/>
            <person name="Lajus A."/>
            <person name="Andreesen J.R."/>
            <person name="Perchat N."/>
            <person name="Pelletier E."/>
            <person name="Gouyvenoux M."/>
            <person name="Barbe V."/>
            <person name="Salanoubat M."/>
            <person name="Le Paslier D."/>
            <person name="Weissenbach J."/>
            <person name="Cohen G.N."/>
            <person name="Kreimeyer A."/>
        </authorList>
    </citation>
    <scope>NUCLEOTIDE SEQUENCE [LARGE SCALE GENOMIC DNA]</scope>
    <source>
        <strain evidence="3">ATCC 12662 / DSM 519 / JCM 1433 / CCUG 9281 / NCIMB 10654 / HF</strain>
    </source>
</reference>
<dbReference type="SMART" id="SM00028">
    <property type="entry name" value="TPR"/>
    <property type="match status" value="2"/>
</dbReference>
<dbReference type="GO" id="GO:0071111">
    <property type="term" value="F:cyclic-guanylate-specific phosphodiesterase activity"/>
    <property type="evidence" value="ECO:0007669"/>
    <property type="project" value="InterPro"/>
</dbReference>
<dbReference type="CDD" id="cd01948">
    <property type="entry name" value="EAL"/>
    <property type="match status" value="1"/>
</dbReference>
<dbReference type="BioCyc" id="CSTI499177:GJE9-2034-MONOMER"/>
<dbReference type="PROSITE" id="PS50883">
    <property type="entry name" value="EAL"/>
    <property type="match status" value="1"/>
</dbReference>
<dbReference type="eggNOG" id="COG5001">
    <property type="taxonomic scope" value="Bacteria"/>
</dbReference>
<dbReference type="InterPro" id="IPR019734">
    <property type="entry name" value="TPR_rpt"/>
</dbReference>
<dbReference type="STRING" id="1511.CLOST_1973"/>
<dbReference type="SMART" id="SM00052">
    <property type="entry name" value="EAL"/>
    <property type="match status" value="1"/>
</dbReference>
<dbReference type="SUPFAM" id="SSF141868">
    <property type="entry name" value="EAL domain-like"/>
    <property type="match status" value="1"/>
</dbReference>
<dbReference type="KEGG" id="cst:CLOST_1973"/>
<accession>E3PT89</accession>
<sequence length="577" mass="66696">MKFKFQMEEVRKNPQIYFNHNIGVFLNSPETLATIDYLCLLFSATSFEYKEHYEKINQVLSKTDWSKEDPILHYFYLTISGVKMRSIYNAPEAFNFFIESYNLALIINDYELIARSLIYIASAYNQLNQYENSLEYAEKAVHLISRLSNTLIICDIYMTLGTVLLKLNRYDESYKFYKIAEEYYNGVTDKEKYFNYMILLMNISEVCQCLNLDKSSTSYSAFTLELIEKNDFALYLQNSALLINEFYKKNNQPDKANQILAYYYKVFTDEICQKNNTINSKNAVKDFFNLDSMHKLQALNDQLNSQVALLNDIVLLNRPISTNLNDKLQEIIEAIPNNEFVPFYQAKWSIKNQSILGAEMLIRWKKSNGTIISPSEFIDIIENKSIMIEISEMLIGQAIKDLSSIIKYFPDFKLSINVSPYQLLNQDLPKLLESLCLIYNVPNSSIEIEIVERTIIDDNDTALEKLNRLKDKGFIIVLDDFGAGYSSLSLLNDFPIDIVKIDRSLVNNIDKNSKAKVLFSSLVSILNDLSIRTVAEGIETYEQLKIIQKTLCDEGQGFLIHKPCCASDFRLTLNKIL</sequence>
<keyword evidence="3" id="KW-1185">Reference proteome</keyword>
<dbReference type="Gene3D" id="1.25.40.10">
    <property type="entry name" value="Tetratricopeptide repeat domain"/>
    <property type="match status" value="1"/>
</dbReference>
<proteinExistence type="predicted"/>
<evidence type="ECO:0000259" key="1">
    <source>
        <dbReference type="PROSITE" id="PS50883"/>
    </source>
</evidence>
<gene>
    <name evidence="2" type="ordered locus">CLOST_1973</name>
</gene>
<protein>
    <recommendedName>
        <fullName evidence="1">EAL domain-containing protein</fullName>
    </recommendedName>
</protein>
<organism evidence="2 3">
    <name type="scientific">Acetoanaerobium sticklandii (strain ATCC 12662 / DSM 519 / JCM 1433 / CCUG 9281 / NCIMB 10654 / HF)</name>
    <name type="common">Clostridium sticklandii</name>
    <dbReference type="NCBI Taxonomy" id="499177"/>
    <lineage>
        <taxon>Bacteria</taxon>
        <taxon>Bacillati</taxon>
        <taxon>Bacillota</taxon>
        <taxon>Clostridia</taxon>
        <taxon>Peptostreptococcales</taxon>
        <taxon>Filifactoraceae</taxon>
        <taxon>Acetoanaerobium</taxon>
    </lineage>
</organism>
<dbReference type="HOGENOM" id="CLU_472293_0_0_9"/>
<dbReference type="InterPro" id="IPR011990">
    <property type="entry name" value="TPR-like_helical_dom_sf"/>
</dbReference>
<dbReference type="InterPro" id="IPR050706">
    <property type="entry name" value="Cyclic-di-GMP_PDE-like"/>
</dbReference>
<dbReference type="EMBL" id="FP565809">
    <property type="protein sequence ID" value="CBH22093.1"/>
    <property type="molecule type" value="Genomic_DNA"/>
</dbReference>
<dbReference type="InterPro" id="IPR035919">
    <property type="entry name" value="EAL_sf"/>
</dbReference>
<dbReference type="Gene3D" id="3.20.20.450">
    <property type="entry name" value="EAL domain"/>
    <property type="match status" value="1"/>
</dbReference>
<evidence type="ECO:0000313" key="3">
    <source>
        <dbReference type="Proteomes" id="UP000007041"/>
    </source>
</evidence>
<dbReference type="Proteomes" id="UP000007041">
    <property type="component" value="Chromosome"/>
</dbReference>
<dbReference type="PANTHER" id="PTHR33121">
    <property type="entry name" value="CYCLIC DI-GMP PHOSPHODIESTERASE PDEF"/>
    <property type="match status" value="1"/>
</dbReference>
<dbReference type="SUPFAM" id="SSF48452">
    <property type="entry name" value="TPR-like"/>
    <property type="match status" value="1"/>
</dbReference>
<dbReference type="Pfam" id="PF00563">
    <property type="entry name" value="EAL"/>
    <property type="match status" value="1"/>
</dbReference>
<feature type="domain" description="EAL" evidence="1">
    <location>
        <begin position="321"/>
        <end position="577"/>
    </location>
</feature>
<dbReference type="AlphaFoldDB" id="E3PT89"/>
<evidence type="ECO:0000313" key="2">
    <source>
        <dbReference type="EMBL" id="CBH22093.1"/>
    </source>
</evidence>
<dbReference type="InterPro" id="IPR001633">
    <property type="entry name" value="EAL_dom"/>
</dbReference>
<dbReference type="PANTHER" id="PTHR33121:SF70">
    <property type="entry name" value="SIGNALING PROTEIN YKOW"/>
    <property type="match status" value="1"/>
</dbReference>
<name>E3PT89_ACESD</name>